<evidence type="ECO:0000259" key="12">
    <source>
        <dbReference type="Pfam" id="PF00266"/>
    </source>
</evidence>
<dbReference type="PIRSF" id="PIRSF000525">
    <property type="entry name" value="SerC"/>
    <property type="match status" value="1"/>
</dbReference>
<feature type="binding site" evidence="11">
    <location>
        <position position="63"/>
    </location>
    <ligand>
        <name>L-glutamate</name>
        <dbReference type="ChEBI" id="CHEBI:29985"/>
    </ligand>
</feature>
<comment type="function">
    <text evidence="1 11">Catalyzes the reversible conversion of 3-phosphohydroxypyruvate to phosphoserine and of 3-hydroxy-2-oxo-4-phosphonooxybutanoate to phosphohydroxythreonine.</text>
</comment>
<evidence type="ECO:0000256" key="3">
    <source>
        <dbReference type="ARBA" id="ARBA00006904"/>
    </source>
</evidence>
<keyword evidence="5 11" id="KW-0028">Amino-acid biosynthesis</keyword>
<evidence type="ECO:0000256" key="6">
    <source>
        <dbReference type="ARBA" id="ARBA00022679"/>
    </source>
</evidence>
<evidence type="ECO:0000256" key="2">
    <source>
        <dbReference type="ARBA" id="ARBA00005099"/>
    </source>
</evidence>
<name>A0A8J7G365_9BACL</name>
<keyword evidence="7 11" id="KW-0663">Pyridoxal phosphate</keyword>
<comment type="subcellular location">
    <subcellularLocation>
        <location evidence="11">Cytoplasm</location>
    </subcellularLocation>
</comment>
<gene>
    <name evidence="11 13" type="primary">serC</name>
    <name evidence="13" type="ORF">IRY55_02855</name>
</gene>
<feature type="binding site" evidence="11">
    <location>
        <position position="213"/>
    </location>
    <ligand>
        <name>pyridoxal 5'-phosphate</name>
        <dbReference type="ChEBI" id="CHEBI:597326"/>
    </ligand>
</feature>
<dbReference type="Proteomes" id="UP000622653">
    <property type="component" value="Unassembled WGS sequence"/>
</dbReference>
<feature type="binding site" evidence="11">
    <location>
        <position position="123"/>
    </location>
    <ligand>
        <name>pyridoxal 5'-phosphate</name>
        <dbReference type="ChEBI" id="CHEBI:597326"/>
    </ligand>
</feature>
<dbReference type="PANTHER" id="PTHR43247:SF1">
    <property type="entry name" value="PHOSPHOSERINE AMINOTRANSFERASE"/>
    <property type="match status" value="1"/>
</dbReference>
<comment type="catalytic activity">
    <reaction evidence="9 11">
        <text>4-(phosphooxy)-L-threonine + 2-oxoglutarate = (R)-3-hydroxy-2-oxo-4-phosphooxybutanoate + L-glutamate</text>
        <dbReference type="Rhea" id="RHEA:16573"/>
        <dbReference type="ChEBI" id="CHEBI:16810"/>
        <dbReference type="ChEBI" id="CHEBI:29985"/>
        <dbReference type="ChEBI" id="CHEBI:58452"/>
        <dbReference type="ChEBI" id="CHEBI:58538"/>
        <dbReference type="EC" id="2.6.1.52"/>
    </reaction>
</comment>
<dbReference type="UniPathway" id="UPA00135">
    <property type="reaction ID" value="UER00197"/>
</dbReference>
<dbReference type="CDD" id="cd00611">
    <property type="entry name" value="PSAT_like"/>
    <property type="match status" value="1"/>
</dbReference>
<feature type="binding site" evidence="11">
    <location>
        <begin position="97"/>
        <end position="98"/>
    </location>
    <ligand>
        <name>pyridoxal 5'-phosphate</name>
        <dbReference type="ChEBI" id="CHEBI:597326"/>
    </ligand>
</feature>
<protein>
    <recommendedName>
        <fullName evidence="11">Phosphoserine aminotransferase</fullName>
        <ecNumber evidence="11">2.6.1.52</ecNumber>
    </recommendedName>
    <alternativeName>
        <fullName evidence="11">Phosphohydroxythreonine aminotransferase</fullName>
        <shortName evidence="11">PSAT</shortName>
    </alternativeName>
</protein>
<keyword evidence="4 11" id="KW-0032">Aminotransferase</keyword>
<dbReference type="NCBIfam" id="NF003764">
    <property type="entry name" value="PRK05355.1"/>
    <property type="match status" value="1"/>
</dbReference>
<evidence type="ECO:0000313" key="13">
    <source>
        <dbReference type="EMBL" id="MBF4500292.1"/>
    </source>
</evidence>
<evidence type="ECO:0000256" key="4">
    <source>
        <dbReference type="ARBA" id="ARBA00022576"/>
    </source>
</evidence>
<comment type="catalytic activity">
    <reaction evidence="10 11">
        <text>O-phospho-L-serine + 2-oxoglutarate = 3-phosphooxypyruvate + L-glutamate</text>
        <dbReference type="Rhea" id="RHEA:14329"/>
        <dbReference type="ChEBI" id="CHEBI:16810"/>
        <dbReference type="ChEBI" id="CHEBI:18110"/>
        <dbReference type="ChEBI" id="CHEBI:29985"/>
        <dbReference type="ChEBI" id="CHEBI:57524"/>
        <dbReference type="EC" id="2.6.1.52"/>
    </reaction>
</comment>
<evidence type="ECO:0000256" key="8">
    <source>
        <dbReference type="ARBA" id="ARBA00023299"/>
    </source>
</evidence>
<dbReference type="SUPFAM" id="SSF53383">
    <property type="entry name" value="PLP-dependent transferases"/>
    <property type="match status" value="1"/>
</dbReference>
<proteinExistence type="inferred from homology"/>
<evidence type="ECO:0000256" key="11">
    <source>
        <dbReference type="HAMAP-Rule" id="MF_00160"/>
    </source>
</evidence>
<dbReference type="GO" id="GO:0006564">
    <property type="term" value="P:L-serine biosynthetic process"/>
    <property type="evidence" value="ECO:0007669"/>
    <property type="project" value="UniProtKB-UniRule"/>
</dbReference>
<dbReference type="PANTHER" id="PTHR43247">
    <property type="entry name" value="PHOSPHOSERINE AMINOTRANSFERASE"/>
    <property type="match status" value="1"/>
</dbReference>
<dbReference type="HAMAP" id="MF_00160">
    <property type="entry name" value="SerC_aminotrans_5"/>
    <property type="match status" value="1"/>
</dbReference>
<sequence>MRYNKGATYFFNYTNEVEPLTRETTYNFNAGPSALPTVVLERAQAQLLDFEGNGMSIMEMSHRGKVYEAVHNAAIERMRKLYNIPEDYEVIFMQGGASLQFSMIPMNFLSEGETAGYVMSGSWSQKALKEAKMQGVAYEVASSKDNQFKNIPMDWNVQDNTRYIHMTSNNTIYGTQFKDIPEVNVPLIADMSSDIMSKPVDVSKFAMIYAGAQKNLGPSGVTVVIVKKDFLETAKEENPTVLQYKTHADSNSLYHTPPTFGIYMLGEVLKWIEEQGGLEAVDRQNEMKAGLIYDVIDASEGFYYGHADKDSRSLMNITFRVADEALEKQFLAEAAEAGFVGLNGHRSVGGCRASAYNAVPVAACEALATFMKEFQAKHA</sequence>
<keyword evidence="14" id="KW-1185">Reference proteome</keyword>
<dbReference type="AlphaFoldDB" id="A0A8J7G365"/>
<dbReference type="NCBIfam" id="TIGR01364">
    <property type="entry name" value="serC_1"/>
    <property type="match status" value="1"/>
</dbReference>
<dbReference type="FunFam" id="3.90.1150.10:FF:000006">
    <property type="entry name" value="Phosphoserine aminotransferase"/>
    <property type="match status" value="1"/>
</dbReference>
<evidence type="ECO:0000256" key="10">
    <source>
        <dbReference type="ARBA" id="ARBA00049007"/>
    </source>
</evidence>
<dbReference type="FunFam" id="3.40.640.10:FF:000010">
    <property type="entry name" value="Phosphoserine aminotransferase"/>
    <property type="match status" value="1"/>
</dbReference>
<keyword evidence="8 11" id="KW-0718">Serine biosynthesis</keyword>
<comment type="caution">
    <text evidence="13">The sequence shown here is derived from an EMBL/GenBank/DDBJ whole genome shotgun (WGS) entry which is preliminary data.</text>
</comment>
<comment type="pathway">
    <text evidence="2 11">Amino-acid biosynthesis; L-serine biosynthesis; L-serine from 3-phospho-D-glycerate: step 2/3.</text>
</comment>
<dbReference type="InterPro" id="IPR022278">
    <property type="entry name" value="Pser_aminoTfrase"/>
</dbReference>
<dbReference type="GO" id="GO:0004648">
    <property type="term" value="F:O-phospho-L-serine:2-oxoglutarate aminotransferase activity"/>
    <property type="evidence" value="ECO:0007669"/>
    <property type="project" value="UniProtKB-UniRule"/>
</dbReference>
<feature type="modified residue" description="N6-(pyridoxal phosphate)lysine" evidence="11">
    <location>
        <position position="214"/>
    </location>
</feature>
<comment type="similarity">
    <text evidence="3 11">Belongs to the class-V pyridoxal-phosphate-dependent aminotransferase family. SerC subfamily.</text>
</comment>
<dbReference type="EC" id="2.6.1.52" evidence="11"/>
<keyword evidence="6 11" id="KW-0808">Transferase</keyword>
<keyword evidence="11" id="KW-0963">Cytoplasm</keyword>
<evidence type="ECO:0000256" key="9">
    <source>
        <dbReference type="ARBA" id="ARBA00047630"/>
    </source>
</evidence>
<dbReference type="InterPro" id="IPR015422">
    <property type="entry name" value="PyrdxlP-dep_Trfase_small"/>
</dbReference>
<comment type="cofactor">
    <cofactor evidence="11">
        <name>pyridoxal 5'-phosphate</name>
        <dbReference type="ChEBI" id="CHEBI:597326"/>
    </cofactor>
    <text evidence="11">Binds 1 pyridoxal phosphate per subunit.</text>
</comment>
<comment type="caution">
    <text evidence="11">Lacks conserved residue(s) required for the propagation of feature annotation.</text>
</comment>
<dbReference type="Pfam" id="PF00266">
    <property type="entry name" value="Aminotran_5"/>
    <property type="match status" value="1"/>
</dbReference>
<dbReference type="InterPro" id="IPR000192">
    <property type="entry name" value="Aminotrans_V_dom"/>
</dbReference>
<dbReference type="EMBL" id="JADKPV010000001">
    <property type="protein sequence ID" value="MBF4500292.1"/>
    <property type="molecule type" value="Genomic_DNA"/>
</dbReference>
<comment type="subunit">
    <text evidence="11">Homodimer.</text>
</comment>
<evidence type="ECO:0000256" key="1">
    <source>
        <dbReference type="ARBA" id="ARBA00003483"/>
    </source>
</evidence>
<dbReference type="Gene3D" id="3.40.640.10">
    <property type="entry name" value="Type I PLP-dependent aspartate aminotransferase-like (Major domain)"/>
    <property type="match status" value="1"/>
</dbReference>
<organism evidence="13 14">
    <name type="scientific">Savagea serpentis</name>
    <dbReference type="NCBI Taxonomy" id="2785297"/>
    <lineage>
        <taxon>Bacteria</taxon>
        <taxon>Bacillati</taxon>
        <taxon>Bacillota</taxon>
        <taxon>Bacilli</taxon>
        <taxon>Bacillales</taxon>
        <taxon>Caryophanaceae</taxon>
        <taxon>Savagea</taxon>
    </lineage>
</organism>
<feature type="domain" description="Aminotransferase class V" evidence="12">
    <location>
        <begin position="25"/>
        <end position="360"/>
    </location>
</feature>
<evidence type="ECO:0000313" key="14">
    <source>
        <dbReference type="Proteomes" id="UP000622653"/>
    </source>
</evidence>
<reference evidence="13" key="1">
    <citation type="submission" date="2020-11" db="EMBL/GenBank/DDBJ databases">
        <title>Multidrug resistant novel bacterium Savagea serpentis sp. nov., isolated from the scats of a vine snake (Ahaetulla nasuta).</title>
        <authorList>
            <person name="Venkata Ramana V."/>
            <person name="Vikas Patil S."/>
            <person name="Yogita Lugani V."/>
        </authorList>
    </citation>
    <scope>NUCLEOTIDE SEQUENCE</scope>
    <source>
        <strain evidence="13">SN6</strain>
    </source>
</reference>
<feature type="binding site" evidence="11">
    <location>
        <position position="171"/>
    </location>
    <ligand>
        <name>pyridoxal 5'-phosphate</name>
        <dbReference type="ChEBI" id="CHEBI:597326"/>
    </ligand>
</feature>
<dbReference type="InterPro" id="IPR015424">
    <property type="entry name" value="PyrdxlP-dep_Trfase"/>
</dbReference>
<feature type="binding site" evidence="11">
    <location>
        <position position="190"/>
    </location>
    <ligand>
        <name>pyridoxal 5'-phosphate</name>
        <dbReference type="ChEBI" id="CHEBI:597326"/>
    </ligand>
</feature>
<dbReference type="GO" id="GO:0005737">
    <property type="term" value="C:cytoplasm"/>
    <property type="evidence" value="ECO:0007669"/>
    <property type="project" value="UniProtKB-SubCell"/>
</dbReference>
<evidence type="ECO:0000256" key="7">
    <source>
        <dbReference type="ARBA" id="ARBA00022898"/>
    </source>
</evidence>
<dbReference type="GO" id="GO:0030170">
    <property type="term" value="F:pyridoxal phosphate binding"/>
    <property type="evidence" value="ECO:0007669"/>
    <property type="project" value="UniProtKB-UniRule"/>
</dbReference>
<evidence type="ECO:0000256" key="5">
    <source>
        <dbReference type="ARBA" id="ARBA00022605"/>
    </source>
</evidence>
<dbReference type="Gene3D" id="3.90.1150.10">
    <property type="entry name" value="Aspartate Aminotransferase, domain 1"/>
    <property type="match status" value="1"/>
</dbReference>
<dbReference type="InterPro" id="IPR015421">
    <property type="entry name" value="PyrdxlP-dep_Trfase_major"/>
</dbReference>
<accession>A0A8J7G365</accession>